<dbReference type="EMBL" id="JAZGQK010000036">
    <property type="protein sequence ID" value="MEE6263342.1"/>
    <property type="molecule type" value="Genomic_DNA"/>
</dbReference>
<dbReference type="NCBIfam" id="NF040588">
    <property type="entry name" value="FxsC_Nterm"/>
    <property type="match status" value="1"/>
</dbReference>
<dbReference type="InterPro" id="IPR047603">
    <property type="entry name" value="FxsC_N"/>
</dbReference>
<keyword evidence="3" id="KW-1185">Reference proteome</keyword>
<comment type="caution">
    <text evidence="2">The sequence shown here is derived from an EMBL/GenBank/DDBJ whole genome shotgun (WGS) entry which is preliminary data.</text>
</comment>
<feature type="domain" description="TIR" evidence="1">
    <location>
        <begin position="55"/>
        <end position="112"/>
    </location>
</feature>
<evidence type="ECO:0000313" key="2">
    <source>
        <dbReference type="EMBL" id="MEE6263342.1"/>
    </source>
</evidence>
<accession>A0ABU7S3K6</accession>
<reference evidence="2 3" key="1">
    <citation type="submission" date="2024-01" db="EMBL/GenBank/DDBJ databases">
        <title>Genome insights into Plantactinospora sonchi sp. nov.</title>
        <authorList>
            <person name="Wang L."/>
        </authorList>
    </citation>
    <scope>NUCLEOTIDE SEQUENCE [LARGE SCALE GENOMIC DNA]</scope>
    <source>
        <strain evidence="2 3">NEAU-QY2</strain>
    </source>
</reference>
<gene>
    <name evidence="2" type="ORF">V1633_33180</name>
</gene>
<protein>
    <submittedName>
        <fullName evidence="2">TIR-like protein FxsC</fullName>
    </submittedName>
</protein>
<organism evidence="2 3">
    <name type="scientific">Plantactinospora sonchi</name>
    <dbReference type="NCBI Taxonomy" id="1544735"/>
    <lineage>
        <taxon>Bacteria</taxon>
        <taxon>Bacillati</taxon>
        <taxon>Actinomycetota</taxon>
        <taxon>Actinomycetes</taxon>
        <taxon>Micromonosporales</taxon>
        <taxon>Micromonosporaceae</taxon>
        <taxon>Plantactinospora</taxon>
    </lineage>
</organism>
<dbReference type="Pfam" id="PF13676">
    <property type="entry name" value="TIR_2"/>
    <property type="match status" value="1"/>
</dbReference>
<sequence>MTEEQFGVAPGAPVFFLSYAHAKHSTPAPPQDANKRVLDLFVDLSNHVVELLGLSAGSTAGFMDRALDGGQRWSDDLAFAAGHCQVFLALISPHYVKSPWCAREWNAFTRRRYRLRPGAQAFPGETPVIPVNWSVVEKRQMPQAIVRKQIFTPTRLRGHIAPEYHHEGIYGLLSLGANGRDTYDAVVWRLAQRIARAFHTHWVEPQVPENMRELPDTFEEDEHELD</sequence>
<name>A0ABU7S3K6_9ACTN</name>
<dbReference type="Gene3D" id="3.40.50.10140">
    <property type="entry name" value="Toll/interleukin-1 receptor homology (TIR) domain"/>
    <property type="match status" value="1"/>
</dbReference>
<evidence type="ECO:0000313" key="3">
    <source>
        <dbReference type="Proteomes" id="UP001332243"/>
    </source>
</evidence>
<dbReference type="SUPFAM" id="SSF52200">
    <property type="entry name" value="Toll/Interleukin receptor TIR domain"/>
    <property type="match status" value="1"/>
</dbReference>
<evidence type="ECO:0000259" key="1">
    <source>
        <dbReference type="Pfam" id="PF13676"/>
    </source>
</evidence>
<dbReference type="RefSeq" id="WP_331218273.1">
    <property type="nucleotide sequence ID" value="NZ_JAZGQK010000036.1"/>
</dbReference>
<proteinExistence type="predicted"/>
<dbReference type="InterPro" id="IPR035897">
    <property type="entry name" value="Toll_tir_struct_dom_sf"/>
</dbReference>
<dbReference type="Proteomes" id="UP001332243">
    <property type="component" value="Unassembled WGS sequence"/>
</dbReference>
<dbReference type="InterPro" id="IPR000157">
    <property type="entry name" value="TIR_dom"/>
</dbReference>